<dbReference type="EMBL" id="LXQA010110096">
    <property type="protein sequence ID" value="MCI18427.1"/>
    <property type="molecule type" value="Genomic_DNA"/>
</dbReference>
<keyword evidence="1" id="KW-0418">Kinase</keyword>
<keyword evidence="1" id="KW-0675">Receptor</keyword>
<keyword evidence="1" id="KW-0808">Transferase</keyword>
<dbReference type="Gene3D" id="1.10.510.10">
    <property type="entry name" value="Transferase(Phosphotransferase) domain 1"/>
    <property type="match status" value="1"/>
</dbReference>
<dbReference type="GO" id="GO:0016301">
    <property type="term" value="F:kinase activity"/>
    <property type="evidence" value="ECO:0007669"/>
    <property type="project" value="UniProtKB-KW"/>
</dbReference>
<dbReference type="PANTHER" id="PTHR27006">
    <property type="entry name" value="PROMASTIGOTE SURFACE ANTIGEN PROTEIN PSA"/>
    <property type="match status" value="1"/>
</dbReference>
<reference evidence="1 2" key="1">
    <citation type="journal article" date="2018" name="Front. Plant Sci.">
        <title>Red Clover (Trifolium pratense) and Zigzag Clover (T. medium) - A Picture of Genomic Similarities and Differences.</title>
        <authorList>
            <person name="Dluhosova J."/>
            <person name="Istvanek J."/>
            <person name="Nedelnik J."/>
            <person name="Repkova J."/>
        </authorList>
    </citation>
    <scope>NUCLEOTIDE SEQUENCE [LARGE SCALE GENOMIC DNA]</scope>
    <source>
        <strain evidence="2">cv. 10/8</strain>
        <tissue evidence="1">Leaf</tissue>
    </source>
</reference>
<organism evidence="1 2">
    <name type="scientific">Trifolium medium</name>
    <dbReference type="NCBI Taxonomy" id="97028"/>
    <lineage>
        <taxon>Eukaryota</taxon>
        <taxon>Viridiplantae</taxon>
        <taxon>Streptophyta</taxon>
        <taxon>Embryophyta</taxon>
        <taxon>Tracheophyta</taxon>
        <taxon>Spermatophyta</taxon>
        <taxon>Magnoliopsida</taxon>
        <taxon>eudicotyledons</taxon>
        <taxon>Gunneridae</taxon>
        <taxon>Pentapetalae</taxon>
        <taxon>rosids</taxon>
        <taxon>fabids</taxon>
        <taxon>Fabales</taxon>
        <taxon>Fabaceae</taxon>
        <taxon>Papilionoideae</taxon>
        <taxon>50 kb inversion clade</taxon>
        <taxon>NPAAA clade</taxon>
        <taxon>Hologalegina</taxon>
        <taxon>IRL clade</taxon>
        <taxon>Trifolieae</taxon>
        <taxon>Trifolium</taxon>
    </lineage>
</organism>
<evidence type="ECO:0000313" key="1">
    <source>
        <dbReference type="EMBL" id="MCI18427.1"/>
    </source>
</evidence>
<comment type="caution">
    <text evidence="1">The sequence shown here is derived from an EMBL/GenBank/DDBJ whole genome shotgun (WGS) entry which is preliminary data.</text>
</comment>
<sequence length="134" mass="14973">MEIISGKKNSSFYDTDGADDLVSYTWKVWKEGAPLELVDPILREKITPNEVIRSIHIGLLCVQEDPSDRPTMASIVLMLDSNTVTLPTPKQPAFFVNSIATDPNRPKELRFDSSTTKSITTSVNEMSISEMDPR</sequence>
<dbReference type="PANTHER" id="PTHR27006:SF606">
    <property type="entry name" value="INTERLEUKIN-1 RECEPTOR-ASSOCIATED KINASE 4"/>
    <property type="match status" value="1"/>
</dbReference>
<dbReference type="Proteomes" id="UP000265520">
    <property type="component" value="Unassembled WGS sequence"/>
</dbReference>
<name>A0A392Q3A9_9FABA</name>
<dbReference type="SUPFAM" id="SSF56112">
    <property type="entry name" value="Protein kinase-like (PK-like)"/>
    <property type="match status" value="1"/>
</dbReference>
<protein>
    <submittedName>
        <fullName evidence="1">Cysteine-rich receptor-like protein kinase 10-like</fullName>
    </submittedName>
</protein>
<proteinExistence type="predicted"/>
<dbReference type="AlphaFoldDB" id="A0A392Q3A9"/>
<keyword evidence="2" id="KW-1185">Reference proteome</keyword>
<dbReference type="InterPro" id="IPR011009">
    <property type="entry name" value="Kinase-like_dom_sf"/>
</dbReference>
<accession>A0A392Q3A9</accession>
<evidence type="ECO:0000313" key="2">
    <source>
        <dbReference type="Proteomes" id="UP000265520"/>
    </source>
</evidence>